<dbReference type="GO" id="GO:0004984">
    <property type="term" value="F:olfactory receptor activity"/>
    <property type="evidence" value="ECO:0007669"/>
    <property type="project" value="InterPro"/>
</dbReference>
<sequence>MGAESNESLDVLSVFLTGIPGLEAQHGWLSIPFFTMYIVAIVGNSLIMAAVHVDAALHEPMYLFLSMLAVTEVGVSVSTLPTVMGILWFDARQIDFDGCLAQMFFIHTFSCIESGVLLAMSYDRFVAIYNPLRYTAILTLSRIISLGLGITLKSVTFMAPLPILLRQLPYCHVNVLSHSYCLHSDLIQLPCADTKLNSILGFSIVLATFGLDSLLIVVSYVLILYTVLGIASGEGRRKALNTCVSHICAVLLYYVPMIGVSVMHRAAKHASPLVHTLMSSIYLFVPPVLNPVIYSVKTKPIRQGIFTLLSCKRKWL</sequence>
<evidence type="ECO:0000313" key="14">
    <source>
        <dbReference type="Ensembl" id="ENSAMEP00000020116.1"/>
    </source>
</evidence>
<dbReference type="PRINTS" id="PR00237">
    <property type="entry name" value="GPCRRHODOPSN"/>
</dbReference>
<name>G1ML81_AILME</name>
<reference evidence="14" key="3">
    <citation type="submission" date="2025-09" db="UniProtKB">
        <authorList>
            <consortium name="Ensembl"/>
        </authorList>
    </citation>
    <scope>IDENTIFICATION</scope>
</reference>
<gene>
    <name evidence="14" type="primary">LOC100479513</name>
</gene>
<evidence type="ECO:0000313" key="15">
    <source>
        <dbReference type="Proteomes" id="UP000008912"/>
    </source>
</evidence>
<keyword evidence="9 11" id="KW-0675">Receptor</keyword>
<keyword evidence="5 12" id="KW-0552">Olfaction</keyword>
<evidence type="ECO:0000256" key="7">
    <source>
        <dbReference type="ARBA" id="ARBA00023040"/>
    </source>
</evidence>
<dbReference type="Proteomes" id="UP000008912">
    <property type="component" value="Unassembled WGS sequence"/>
</dbReference>
<dbReference type="PRINTS" id="PR00245">
    <property type="entry name" value="OLFACTORYR"/>
</dbReference>
<dbReference type="SUPFAM" id="SSF81321">
    <property type="entry name" value="Family A G protein-coupled receptor-like"/>
    <property type="match status" value="1"/>
</dbReference>
<dbReference type="HOGENOM" id="CLU_012526_0_0_1"/>
<comment type="similarity">
    <text evidence="11">Belongs to the G-protein coupled receptor 1 family.</text>
</comment>
<dbReference type="InParanoid" id="G1ML81"/>
<dbReference type="eggNOG" id="ENOG502QVH7">
    <property type="taxonomic scope" value="Eukaryota"/>
</dbReference>
<evidence type="ECO:0000256" key="1">
    <source>
        <dbReference type="ARBA" id="ARBA00003929"/>
    </source>
</evidence>
<dbReference type="FunFam" id="1.20.1070.10:FF:000002">
    <property type="entry name" value="Olfactory receptor"/>
    <property type="match status" value="1"/>
</dbReference>
<evidence type="ECO:0000256" key="8">
    <source>
        <dbReference type="ARBA" id="ARBA00023136"/>
    </source>
</evidence>
<proteinExistence type="inferred from homology"/>
<evidence type="ECO:0000256" key="4">
    <source>
        <dbReference type="ARBA" id="ARBA00022692"/>
    </source>
</evidence>
<dbReference type="PANTHER" id="PTHR26450">
    <property type="entry name" value="OLFACTORY RECEPTOR 56B1-RELATED"/>
    <property type="match status" value="1"/>
</dbReference>
<dbReference type="RefSeq" id="XP_002926148.1">
    <property type="nucleotide sequence ID" value="XM_002926102.1"/>
</dbReference>
<dbReference type="OMA" id="WFDARQI"/>
<feature type="transmembrane region" description="Helical" evidence="12">
    <location>
        <begin position="276"/>
        <end position="296"/>
    </location>
</feature>
<feature type="transmembrane region" description="Helical" evidence="12">
    <location>
        <begin position="100"/>
        <end position="120"/>
    </location>
</feature>
<dbReference type="InterPro" id="IPR017452">
    <property type="entry name" value="GPCR_Rhodpsn_7TM"/>
</dbReference>
<evidence type="ECO:0000256" key="10">
    <source>
        <dbReference type="ARBA" id="ARBA00023224"/>
    </source>
</evidence>
<feature type="transmembrane region" description="Helical" evidence="12">
    <location>
        <begin position="239"/>
        <end position="256"/>
    </location>
</feature>
<reference evidence="14" key="2">
    <citation type="submission" date="2025-08" db="UniProtKB">
        <authorList>
            <consortium name="Ensembl"/>
        </authorList>
    </citation>
    <scope>IDENTIFICATION</scope>
</reference>
<dbReference type="AlphaFoldDB" id="G1ML81"/>
<dbReference type="GO" id="GO:0071396">
    <property type="term" value="P:cellular response to lipid"/>
    <property type="evidence" value="ECO:0007669"/>
    <property type="project" value="UniProtKB-ARBA"/>
</dbReference>
<evidence type="ECO:0000256" key="2">
    <source>
        <dbReference type="ARBA" id="ARBA00004141"/>
    </source>
</evidence>
<dbReference type="InterPro" id="IPR000276">
    <property type="entry name" value="GPCR_Rhodpsn"/>
</dbReference>
<dbReference type="PROSITE" id="PS50262">
    <property type="entry name" value="G_PROTEIN_RECEP_F1_2"/>
    <property type="match status" value="1"/>
</dbReference>
<keyword evidence="6 12" id="KW-1133">Transmembrane helix</keyword>
<dbReference type="GeneTree" id="ENSGT01150000286908"/>
<dbReference type="Ensembl" id="ENSAMET00000020885.2">
    <property type="protein sequence ID" value="ENSAMEP00000020116.1"/>
    <property type="gene ID" value="ENSAMEG00000019070.2"/>
</dbReference>
<evidence type="ECO:0000256" key="12">
    <source>
        <dbReference type="RuleBase" id="RU363047"/>
    </source>
</evidence>
<comment type="subcellular location">
    <subcellularLocation>
        <location evidence="12">Cell membrane</location>
        <topology evidence="12">Multi-pass membrane protein</topology>
    </subcellularLocation>
    <subcellularLocation>
        <location evidence="2">Membrane</location>
        <topology evidence="2">Multi-pass membrane protein</topology>
    </subcellularLocation>
</comment>
<dbReference type="InterPro" id="IPR000725">
    <property type="entry name" value="Olfact_rcpt"/>
</dbReference>
<organism evidence="14 15">
    <name type="scientific">Ailuropoda melanoleuca</name>
    <name type="common">Giant panda</name>
    <dbReference type="NCBI Taxonomy" id="9646"/>
    <lineage>
        <taxon>Eukaryota</taxon>
        <taxon>Metazoa</taxon>
        <taxon>Chordata</taxon>
        <taxon>Craniata</taxon>
        <taxon>Vertebrata</taxon>
        <taxon>Euteleostomi</taxon>
        <taxon>Mammalia</taxon>
        <taxon>Eutheria</taxon>
        <taxon>Laurasiatheria</taxon>
        <taxon>Carnivora</taxon>
        <taxon>Caniformia</taxon>
        <taxon>Ursidae</taxon>
        <taxon>Ailuropoda</taxon>
    </lineage>
</organism>
<keyword evidence="12" id="KW-1003">Cell membrane</keyword>
<dbReference type="PANTHER" id="PTHR26450:SF72">
    <property type="entry name" value="OLFACTORY RECEPTOR"/>
    <property type="match status" value="1"/>
</dbReference>
<keyword evidence="8 12" id="KW-0472">Membrane</keyword>
<keyword evidence="15" id="KW-1185">Reference proteome</keyword>
<evidence type="ECO:0000256" key="11">
    <source>
        <dbReference type="RuleBase" id="RU000688"/>
    </source>
</evidence>
<dbReference type="Pfam" id="PF13853">
    <property type="entry name" value="7tm_4"/>
    <property type="match status" value="1"/>
</dbReference>
<feature type="domain" description="G-protein coupled receptors family 1 profile" evidence="13">
    <location>
        <begin position="43"/>
        <end position="294"/>
    </location>
</feature>
<keyword evidence="10 11" id="KW-0807">Transducer</keyword>
<feature type="transmembrane region" description="Helical" evidence="12">
    <location>
        <begin position="31"/>
        <end position="51"/>
    </location>
</feature>
<reference evidence="14 15" key="1">
    <citation type="journal article" date="2010" name="Nature">
        <title>The sequence and de novo assembly of the giant panda genome.</title>
        <authorList>
            <person name="Li R."/>
            <person name="Fan W."/>
            <person name="Tian G."/>
            <person name="Zhu H."/>
            <person name="He L."/>
            <person name="Cai J."/>
            <person name="Huang Q."/>
            <person name="Cai Q."/>
            <person name="Li B."/>
            <person name="Bai Y."/>
            <person name="Zhang Z."/>
            <person name="Zhang Y."/>
            <person name="Wang W."/>
            <person name="Li J."/>
            <person name="Wei F."/>
            <person name="Li H."/>
            <person name="Jian M."/>
            <person name="Li J."/>
            <person name="Zhang Z."/>
            <person name="Nielsen R."/>
            <person name="Li D."/>
            <person name="Gu W."/>
            <person name="Yang Z."/>
            <person name="Xuan Z."/>
            <person name="Ryder O.A."/>
            <person name="Leung F.C."/>
            <person name="Zhou Y."/>
            <person name="Cao J."/>
            <person name="Sun X."/>
            <person name="Fu Y."/>
            <person name="Fang X."/>
            <person name="Guo X."/>
            <person name="Wang B."/>
            <person name="Hou R."/>
            <person name="Shen F."/>
            <person name="Mu B."/>
            <person name="Ni P."/>
            <person name="Lin R."/>
            <person name="Qian W."/>
            <person name="Wang G."/>
            <person name="Yu C."/>
            <person name="Nie W."/>
            <person name="Wang J."/>
            <person name="Wu Z."/>
            <person name="Liang H."/>
            <person name="Min J."/>
            <person name="Wu Q."/>
            <person name="Cheng S."/>
            <person name="Ruan J."/>
            <person name="Wang M."/>
            <person name="Shi Z."/>
            <person name="Wen M."/>
            <person name="Liu B."/>
            <person name="Ren X."/>
            <person name="Zheng H."/>
            <person name="Dong D."/>
            <person name="Cook K."/>
            <person name="Shan G."/>
            <person name="Zhang H."/>
            <person name="Kosiol C."/>
            <person name="Xie X."/>
            <person name="Lu Z."/>
            <person name="Zheng H."/>
            <person name="Li Y."/>
            <person name="Steiner C.C."/>
            <person name="Lam T.T."/>
            <person name="Lin S."/>
            <person name="Zhang Q."/>
            <person name="Li G."/>
            <person name="Tian J."/>
            <person name="Gong T."/>
            <person name="Liu H."/>
            <person name="Zhang D."/>
            <person name="Fang L."/>
            <person name="Ye C."/>
            <person name="Zhang J."/>
            <person name="Hu W."/>
            <person name="Xu A."/>
            <person name="Ren Y."/>
            <person name="Zhang G."/>
            <person name="Bruford M.W."/>
            <person name="Li Q."/>
            <person name="Ma L."/>
            <person name="Guo Y."/>
            <person name="An N."/>
            <person name="Hu Y."/>
            <person name="Zheng Y."/>
            <person name="Shi Y."/>
            <person name="Li Z."/>
            <person name="Liu Q."/>
            <person name="Chen Y."/>
            <person name="Zhao J."/>
            <person name="Qu N."/>
            <person name="Zhao S."/>
            <person name="Tian F."/>
            <person name="Wang X."/>
            <person name="Wang H."/>
            <person name="Xu L."/>
            <person name="Liu X."/>
            <person name="Vinar T."/>
            <person name="Wang Y."/>
            <person name="Lam T.W."/>
            <person name="Yiu S.M."/>
            <person name="Liu S."/>
            <person name="Zhang H."/>
            <person name="Li D."/>
            <person name="Huang Y."/>
            <person name="Wang X."/>
            <person name="Yang G."/>
            <person name="Jiang Z."/>
            <person name="Wang J."/>
            <person name="Qin N."/>
            <person name="Li L."/>
            <person name="Li J."/>
            <person name="Bolund L."/>
            <person name="Kristiansen K."/>
            <person name="Wong G.K."/>
            <person name="Olson M."/>
            <person name="Zhang X."/>
            <person name="Li S."/>
            <person name="Yang H."/>
            <person name="Wang J."/>
            <person name="Wang J."/>
        </authorList>
    </citation>
    <scope>NUCLEOTIDE SEQUENCE [LARGE SCALE GENOMIC DNA]</scope>
</reference>
<dbReference type="CDD" id="cd15222">
    <property type="entry name" value="7tmA_OR51-like"/>
    <property type="match status" value="1"/>
</dbReference>
<protein>
    <recommendedName>
        <fullName evidence="12">Olfactory receptor</fullName>
    </recommendedName>
</protein>
<dbReference type="OrthoDB" id="9444602at2759"/>
<evidence type="ECO:0000256" key="3">
    <source>
        <dbReference type="ARBA" id="ARBA00022606"/>
    </source>
</evidence>
<dbReference type="GeneID" id="100479513"/>
<dbReference type="PROSITE" id="PS00237">
    <property type="entry name" value="G_PROTEIN_RECEP_F1_1"/>
    <property type="match status" value="1"/>
</dbReference>
<keyword evidence="3 12" id="KW-0716">Sensory transduction</keyword>
<dbReference type="Gene3D" id="1.20.1070.10">
    <property type="entry name" value="Rhodopsin 7-helix transmembrane proteins"/>
    <property type="match status" value="1"/>
</dbReference>
<keyword evidence="7 11" id="KW-0297">G-protein coupled receptor</keyword>
<evidence type="ECO:0000259" key="13">
    <source>
        <dbReference type="PROSITE" id="PS50262"/>
    </source>
</evidence>
<accession>G1ML81</accession>
<evidence type="ECO:0000256" key="9">
    <source>
        <dbReference type="ARBA" id="ARBA00023170"/>
    </source>
</evidence>
<comment type="function">
    <text evidence="1">Putative odorant or sperm cell receptor.</text>
</comment>
<keyword evidence="4 11" id="KW-0812">Transmembrane</keyword>
<feature type="transmembrane region" description="Helical" evidence="12">
    <location>
        <begin position="199"/>
        <end position="227"/>
    </location>
</feature>
<dbReference type="GO" id="GO:0004930">
    <property type="term" value="F:G protein-coupled receptor activity"/>
    <property type="evidence" value="ECO:0007669"/>
    <property type="project" value="UniProtKB-KW"/>
</dbReference>
<dbReference type="InterPro" id="IPR050402">
    <property type="entry name" value="OR51/52/56-like"/>
</dbReference>
<evidence type="ECO:0000256" key="6">
    <source>
        <dbReference type="ARBA" id="ARBA00022989"/>
    </source>
</evidence>
<dbReference type="STRING" id="9646.ENSAMEP00000020116"/>
<evidence type="ECO:0000256" key="5">
    <source>
        <dbReference type="ARBA" id="ARBA00022725"/>
    </source>
</evidence>
<dbReference type="KEGG" id="aml:100479513"/>
<dbReference type="GO" id="GO:0005886">
    <property type="term" value="C:plasma membrane"/>
    <property type="evidence" value="ECO:0007669"/>
    <property type="project" value="UniProtKB-SubCell"/>
</dbReference>
<feature type="transmembrane region" description="Helical" evidence="12">
    <location>
        <begin position="63"/>
        <end position="88"/>
    </location>
</feature>